<name>A0A0H3N1E7_CLODC</name>
<evidence type="ECO:0000313" key="1">
    <source>
        <dbReference type="EMBL" id="CBA62367.1"/>
    </source>
</evidence>
<reference evidence="1 2" key="1">
    <citation type="journal article" date="2009" name="Genome Biol.">
        <title>Comparative genome and phenotypic analysis of Clostridium difficile 027 strains provides insight into the evolution of a hypervirulent bacterium.</title>
        <authorList>
            <person name="Stabler R.A."/>
            <person name="He M."/>
            <person name="Dawson L."/>
            <person name="Martin M."/>
            <person name="Valiente E."/>
            <person name="Corton C."/>
            <person name="Lawley T.D."/>
            <person name="Sebaihia M."/>
            <person name="Quail M.A."/>
            <person name="Rose G."/>
            <person name="Gerding D.N."/>
            <person name="Gibert M."/>
            <person name="Popoff M.R."/>
            <person name="Parkhill J."/>
            <person name="Dougan G."/>
            <person name="Wren B.W."/>
        </authorList>
    </citation>
    <scope>NUCLEOTIDE SEQUENCE [LARGE SCALE GENOMIC DNA]</scope>
    <source>
        <strain evidence="1 2">CD196</strain>
    </source>
</reference>
<dbReference type="EMBL" id="FN538970">
    <property type="protein sequence ID" value="CBA62367.1"/>
    <property type="molecule type" value="Genomic_DNA"/>
</dbReference>
<protein>
    <submittedName>
        <fullName evidence="1">Uncharacterized protein</fullName>
    </submittedName>
</protein>
<dbReference type="AlphaFoldDB" id="A0A0H3N1E7"/>
<dbReference type="KEGG" id="cdc:CD196_1246"/>
<organism evidence="1 2">
    <name type="scientific">Clostridioides difficile (strain CD196)</name>
    <name type="common">Peptoclostridium difficile</name>
    <dbReference type="NCBI Taxonomy" id="645462"/>
    <lineage>
        <taxon>Bacteria</taxon>
        <taxon>Bacillati</taxon>
        <taxon>Bacillota</taxon>
        <taxon>Clostridia</taxon>
        <taxon>Peptostreptococcales</taxon>
        <taxon>Peptostreptococcaceae</taxon>
        <taxon>Clostridioides</taxon>
    </lineage>
</organism>
<gene>
    <name evidence="1" type="ordered locus">CD196_1246</name>
</gene>
<proteinExistence type="predicted"/>
<dbReference type="HOGENOM" id="CLU_2772273_0_0_9"/>
<accession>A0A0H3N1E7</accession>
<sequence length="73" mass="8271">MNILVCKLDSDGVIECCRAIDDFITALSNIKSLNMERLNTLTKYSSTCSILLKEGNYEGCTIVYRKMLEELKT</sequence>
<evidence type="ECO:0000313" key="2">
    <source>
        <dbReference type="Proteomes" id="UP000002068"/>
    </source>
</evidence>
<dbReference type="Proteomes" id="UP000002068">
    <property type="component" value="Chromosome"/>
</dbReference>